<dbReference type="KEGG" id="hir:HETIRDRAFT_447265"/>
<dbReference type="AlphaFoldDB" id="W4KL49"/>
<dbReference type="Proteomes" id="UP000030671">
    <property type="component" value="Unassembled WGS sequence"/>
</dbReference>
<dbReference type="EMBL" id="KI925454">
    <property type="protein sequence ID" value="ETW86552.1"/>
    <property type="molecule type" value="Genomic_DNA"/>
</dbReference>
<name>W4KL49_HETIT</name>
<proteinExistence type="predicted"/>
<dbReference type="eggNOG" id="ENOG502S72V">
    <property type="taxonomic scope" value="Eukaryota"/>
</dbReference>
<dbReference type="HOGENOM" id="CLU_058661_0_0_1"/>
<evidence type="ECO:0000313" key="1">
    <source>
        <dbReference type="EMBL" id="ETW86552.1"/>
    </source>
</evidence>
<dbReference type="OrthoDB" id="447516at2759"/>
<protein>
    <submittedName>
        <fullName evidence="1">Uncharacterized protein</fullName>
    </submittedName>
</protein>
<evidence type="ECO:0000313" key="2">
    <source>
        <dbReference type="Proteomes" id="UP000030671"/>
    </source>
</evidence>
<gene>
    <name evidence="1" type="ORF">HETIRDRAFT_447265</name>
</gene>
<accession>W4KL49</accession>
<dbReference type="InParanoid" id="W4KL49"/>
<dbReference type="RefSeq" id="XP_009540562.1">
    <property type="nucleotide sequence ID" value="XM_009542267.1"/>
</dbReference>
<organism evidence="1 2">
    <name type="scientific">Heterobasidion irregulare (strain TC 32-1)</name>
    <dbReference type="NCBI Taxonomy" id="747525"/>
    <lineage>
        <taxon>Eukaryota</taxon>
        <taxon>Fungi</taxon>
        <taxon>Dikarya</taxon>
        <taxon>Basidiomycota</taxon>
        <taxon>Agaricomycotina</taxon>
        <taxon>Agaricomycetes</taxon>
        <taxon>Russulales</taxon>
        <taxon>Bondarzewiaceae</taxon>
        <taxon>Heterobasidion</taxon>
        <taxon>Heterobasidion annosum species complex</taxon>
    </lineage>
</organism>
<reference evidence="1 2" key="1">
    <citation type="journal article" date="2012" name="New Phytol.">
        <title>Insight into trade-off between wood decay and parasitism from the genome of a fungal forest pathogen.</title>
        <authorList>
            <person name="Olson A."/>
            <person name="Aerts A."/>
            <person name="Asiegbu F."/>
            <person name="Belbahri L."/>
            <person name="Bouzid O."/>
            <person name="Broberg A."/>
            <person name="Canback B."/>
            <person name="Coutinho P.M."/>
            <person name="Cullen D."/>
            <person name="Dalman K."/>
            <person name="Deflorio G."/>
            <person name="van Diepen L.T."/>
            <person name="Dunand C."/>
            <person name="Duplessis S."/>
            <person name="Durling M."/>
            <person name="Gonthier P."/>
            <person name="Grimwood J."/>
            <person name="Fossdal C.G."/>
            <person name="Hansson D."/>
            <person name="Henrissat B."/>
            <person name="Hietala A."/>
            <person name="Himmelstrand K."/>
            <person name="Hoffmeister D."/>
            <person name="Hogberg N."/>
            <person name="James T.Y."/>
            <person name="Karlsson M."/>
            <person name="Kohler A."/>
            <person name="Kues U."/>
            <person name="Lee Y.H."/>
            <person name="Lin Y.C."/>
            <person name="Lind M."/>
            <person name="Lindquist E."/>
            <person name="Lombard V."/>
            <person name="Lucas S."/>
            <person name="Lunden K."/>
            <person name="Morin E."/>
            <person name="Murat C."/>
            <person name="Park J."/>
            <person name="Raffaello T."/>
            <person name="Rouze P."/>
            <person name="Salamov A."/>
            <person name="Schmutz J."/>
            <person name="Solheim H."/>
            <person name="Stahlberg J."/>
            <person name="Velez H."/>
            <person name="de Vries R.P."/>
            <person name="Wiebenga A."/>
            <person name="Woodward S."/>
            <person name="Yakovlev I."/>
            <person name="Garbelotto M."/>
            <person name="Martin F."/>
            <person name="Grigoriev I.V."/>
            <person name="Stenlid J."/>
        </authorList>
    </citation>
    <scope>NUCLEOTIDE SEQUENCE [LARGE SCALE GENOMIC DNA]</scope>
    <source>
        <strain evidence="1 2">TC 32-1</strain>
    </source>
</reference>
<sequence length="309" mass="33486">MVRNLNNYKQGNTTKIVAPFCFFAPNSLRIYQRYNGAKKFEYAMVPIGSKRLMDVYRHSRPDCTDEESSASSYQYPFGNLPTLESHVQPHWVILNAGMKLDSRSECEIDAFYERVAHAYDISRTVAISFIKDIIDFNAKWRSPTPQEVASPKVALPKVTLPKVTLPKVTLPKVARSKVVLPKAASPEVALSKVASPEVALSKVAPLQVAPPQVTSPEVVLPKVASPEVALSKVASPEVALSKVAPLQVAPPKVALPEGASTAQVVSPEVADVVDVVDDISGEDNDSTSANQPISDLGLRASEVLSLDWS</sequence>
<keyword evidence="2" id="KW-1185">Reference proteome</keyword>
<dbReference type="GeneID" id="20675754"/>